<dbReference type="AlphaFoldDB" id="A0A183EVE9"/>
<proteinExistence type="predicted"/>
<evidence type="ECO:0000313" key="3">
    <source>
        <dbReference type="WBParaSite" id="GPUH_0002497001-mRNA-1"/>
    </source>
</evidence>
<dbReference type="Proteomes" id="UP000271098">
    <property type="component" value="Unassembled WGS sequence"/>
</dbReference>
<accession>A0A183EVE9</accession>
<protein>
    <submittedName>
        <fullName evidence="3">Gamma-tubulin complex component</fullName>
    </submittedName>
</protein>
<keyword evidence="2" id="KW-1185">Reference proteome</keyword>
<gene>
    <name evidence="1" type="ORF">GPUH_LOCUS24940</name>
</gene>
<organism evidence="3">
    <name type="scientific">Gongylonema pulchrum</name>
    <dbReference type="NCBI Taxonomy" id="637853"/>
    <lineage>
        <taxon>Eukaryota</taxon>
        <taxon>Metazoa</taxon>
        <taxon>Ecdysozoa</taxon>
        <taxon>Nematoda</taxon>
        <taxon>Chromadorea</taxon>
        <taxon>Rhabditida</taxon>
        <taxon>Spirurina</taxon>
        <taxon>Spiruromorpha</taxon>
        <taxon>Spiruroidea</taxon>
        <taxon>Gongylonematidae</taxon>
        <taxon>Gongylonema</taxon>
    </lineage>
</organism>
<reference evidence="1 2" key="2">
    <citation type="submission" date="2018-11" db="EMBL/GenBank/DDBJ databases">
        <authorList>
            <consortium name="Pathogen Informatics"/>
        </authorList>
    </citation>
    <scope>NUCLEOTIDE SEQUENCE [LARGE SCALE GENOMIC DNA]</scope>
</reference>
<reference evidence="3" key="1">
    <citation type="submission" date="2016-06" db="UniProtKB">
        <authorList>
            <consortium name="WormBaseParasite"/>
        </authorList>
    </citation>
    <scope>IDENTIFICATION</scope>
</reference>
<name>A0A183EVE9_9BILA</name>
<sequence>MHILRSSNVIHHLCSQCPILRRCAAEQLLGFVAAHSENSDERSAHFEEISELLVETKWNVARNKEYFATVSHRIGELLGACYGVTIPPE</sequence>
<evidence type="ECO:0000313" key="1">
    <source>
        <dbReference type="EMBL" id="VDN43538.1"/>
    </source>
</evidence>
<evidence type="ECO:0000313" key="2">
    <source>
        <dbReference type="Proteomes" id="UP000271098"/>
    </source>
</evidence>
<dbReference type="WBParaSite" id="GPUH_0002497001-mRNA-1">
    <property type="protein sequence ID" value="GPUH_0002497001-mRNA-1"/>
    <property type="gene ID" value="GPUH_0002497001"/>
</dbReference>
<dbReference type="EMBL" id="UYRT01103100">
    <property type="protein sequence ID" value="VDN43538.1"/>
    <property type="molecule type" value="Genomic_DNA"/>
</dbReference>